<evidence type="ECO:0000256" key="1">
    <source>
        <dbReference type="SAM" id="MobiDB-lite"/>
    </source>
</evidence>
<name>A0A371FF17_MUCPR</name>
<dbReference type="AlphaFoldDB" id="A0A371FF17"/>
<accession>A0A371FF17</accession>
<feature type="region of interest" description="Disordered" evidence="1">
    <location>
        <begin position="64"/>
        <end position="84"/>
    </location>
</feature>
<keyword evidence="3" id="KW-1185">Reference proteome</keyword>
<dbReference type="Proteomes" id="UP000257109">
    <property type="component" value="Unassembled WGS sequence"/>
</dbReference>
<reference evidence="2" key="1">
    <citation type="submission" date="2018-05" db="EMBL/GenBank/DDBJ databases">
        <title>Draft genome of Mucuna pruriens seed.</title>
        <authorList>
            <person name="Nnadi N.E."/>
            <person name="Vos R."/>
            <person name="Hasami M.H."/>
            <person name="Devisetty U.K."/>
            <person name="Aguiy J.C."/>
        </authorList>
    </citation>
    <scope>NUCLEOTIDE SEQUENCE [LARGE SCALE GENOMIC DNA]</scope>
    <source>
        <strain evidence="2">JCA_2017</strain>
    </source>
</reference>
<feature type="non-terminal residue" evidence="2">
    <location>
        <position position="1"/>
    </location>
</feature>
<dbReference type="EMBL" id="QJKJ01009342">
    <property type="protein sequence ID" value="RDX76912.1"/>
    <property type="molecule type" value="Genomic_DNA"/>
</dbReference>
<sequence>MELDLKQHVQVNLSGLTRYQLALSSYLSNIIDREFYEYTVKRLSSPETERVFWRFMNSLSSHNAEDSLHQKLSTDSAVKEEDTNEEHVALQQSNNYNSASHNFLQASSSSSKPPLPNQSLPQIWNKEHIRQNSDIAVETILPLLGIEAHQRSKVWETATPLCSSHKIKGISTTFTLRKAIPMIYKRPANQGLSMAPED</sequence>
<dbReference type="STRING" id="157652.A0A371FF17"/>
<evidence type="ECO:0000313" key="3">
    <source>
        <dbReference type="Proteomes" id="UP000257109"/>
    </source>
</evidence>
<gene>
    <name evidence="2" type="ORF">CR513_43048</name>
</gene>
<proteinExistence type="predicted"/>
<evidence type="ECO:0000313" key="2">
    <source>
        <dbReference type="EMBL" id="RDX76912.1"/>
    </source>
</evidence>
<protein>
    <submittedName>
        <fullName evidence="2">Uncharacterized protein</fullName>
    </submittedName>
</protein>
<comment type="caution">
    <text evidence="2">The sequence shown here is derived from an EMBL/GenBank/DDBJ whole genome shotgun (WGS) entry which is preliminary data.</text>
</comment>
<organism evidence="2 3">
    <name type="scientific">Mucuna pruriens</name>
    <name type="common">Velvet bean</name>
    <name type="synonym">Dolichos pruriens</name>
    <dbReference type="NCBI Taxonomy" id="157652"/>
    <lineage>
        <taxon>Eukaryota</taxon>
        <taxon>Viridiplantae</taxon>
        <taxon>Streptophyta</taxon>
        <taxon>Embryophyta</taxon>
        <taxon>Tracheophyta</taxon>
        <taxon>Spermatophyta</taxon>
        <taxon>Magnoliopsida</taxon>
        <taxon>eudicotyledons</taxon>
        <taxon>Gunneridae</taxon>
        <taxon>Pentapetalae</taxon>
        <taxon>rosids</taxon>
        <taxon>fabids</taxon>
        <taxon>Fabales</taxon>
        <taxon>Fabaceae</taxon>
        <taxon>Papilionoideae</taxon>
        <taxon>50 kb inversion clade</taxon>
        <taxon>NPAAA clade</taxon>
        <taxon>indigoferoid/millettioid clade</taxon>
        <taxon>Phaseoleae</taxon>
        <taxon>Mucuna</taxon>
    </lineage>
</organism>